<evidence type="ECO:0000259" key="10">
    <source>
        <dbReference type="PROSITE" id="PS51007"/>
    </source>
</evidence>
<dbReference type="GO" id="GO:0042597">
    <property type="term" value="C:periplasmic space"/>
    <property type="evidence" value="ECO:0007669"/>
    <property type="project" value="UniProtKB-SubCell"/>
</dbReference>
<dbReference type="InterPro" id="IPR009056">
    <property type="entry name" value="Cyt_c-like_dom"/>
</dbReference>
<keyword evidence="7 9" id="KW-0408">Iron</keyword>
<dbReference type="InterPro" id="IPR051395">
    <property type="entry name" value="Cytochrome_c_Peroxidase/MauG"/>
</dbReference>
<keyword evidence="2 8" id="KW-0349">Heme</keyword>
<dbReference type="EMBL" id="CP041406">
    <property type="protein sequence ID" value="QOP46539.1"/>
    <property type="molecule type" value="Genomic_DNA"/>
</dbReference>
<feature type="binding site" description="covalent" evidence="8">
    <location>
        <position position="199"/>
    </location>
    <ligand>
        <name>heme c</name>
        <dbReference type="ChEBI" id="CHEBI:61717"/>
        <label>2</label>
    </ligand>
</feature>
<keyword evidence="12" id="KW-1185">Reference proteome</keyword>
<feature type="domain" description="Cytochrome c" evidence="10">
    <location>
        <begin position="185"/>
        <end position="297"/>
    </location>
</feature>
<evidence type="ECO:0000256" key="7">
    <source>
        <dbReference type="ARBA" id="ARBA00023004"/>
    </source>
</evidence>
<comment type="cofactor">
    <cofactor evidence="8">
        <name>heme</name>
        <dbReference type="ChEBI" id="CHEBI:30413"/>
    </cofactor>
    <text evidence="8">Binds 2 heme groups.</text>
</comment>
<accession>A0A7M1B9X2</accession>
<feature type="binding site" description="axial binding residue" evidence="9">
    <location>
        <position position="61"/>
    </location>
    <ligand>
        <name>heme c</name>
        <dbReference type="ChEBI" id="CHEBI:61717"/>
        <label>1</label>
    </ligand>
    <ligandPart>
        <name>Fe</name>
        <dbReference type="ChEBI" id="CHEBI:18248"/>
    </ligandPart>
</feature>
<dbReference type="InterPro" id="IPR036909">
    <property type="entry name" value="Cyt_c-like_dom_sf"/>
</dbReference>
<evidence type="ECO:0000256" key="5">
    <source>
        <dbReference type="ARBA" id="ARBA00022764"/>
    </source>
</evidence>
<dbReference type="GO" id="GO:0004130">
    <property type="term" value="F:cytochrome-c peroxidase activity"/>
    <property type="evidence" value="ECO:0007669"/>
    <property type="project" value="TreeGrafter"/>
</dbReference>
<dbReference type="PIRSF" id="PIRSF000294">
    <property type="entry name" value="Cytochrome-c_peroxidase"/>
    <property type="match status" value="1"/>
</dbReference>
<dbReference type="GO" id="GO:0009055">
    <property type="term" value="F:electron transfer activity"/>
    <property type="evidence" value="ECO:0007669"/>
    <property type="project" value="InterPro"/>
</dbReference>
<dbReference type="Gene3D" id="1.10.760.10">
    <property type="entry name" value="Cytochrome c-like domain"/>
    <property type="match status" value="2"/>
</dbReference>
<protein>
    <submittedName>
        <fullName evidence="11">Cytochrome-c peroxidase</fullName>
    </submittedName>
</protein>
<evidence type="ECO:0000313" key="12">
    <source>
        <dbReference type="Proteomes" id="UP000593580"/>
    </source>
</evidence>
<evidence type="ECO:0000256" key="6">
    <source>
        <dbReference type="ARBA" id="ARBA00023002"/>
    </source>
</evidence>
<comment type="PTM">
    <text evidence="8">Binds 2 heme groups per subunit.</text>
</comment>
<keyword evidence="11" id="KW-0575">Peroxidase</keyword>
<dbReference type="Proteomes" id="UP000593580">
    <property type="component" value="Chromosome"/>
</dbReference>
<feature type="binding site" description="covalent" evidence="8">
    <location>
        <position position="202"/>
    </location>
    <ligand>
        <name>heme c</name>
        <dbReference type="ChEBI" id="CHEBI:61717"/>
        <label>2</label>
    </ligand>
</feature>
<dbReference type="AlphaFoldDB" id="A0A7M1B9X2"/>
<dbReference type="InterPro" id="IPR004852">
    <property type="entry name" value="Di-haem_cyt_c_peroxidsae"/>
</dbReference>
<evidence type="ECO:0000256" key="4">
    <source>
        <dbReference type="ARBA" id="ARBA00022729"/>
    </source>
</evidence>
<dbReference type="RefSeq" id="WP_193110799.1">
    <property type="nucleotide sequence ID" value="NZ_CP041406.1"/>
</dbReference>
<dbReference type="GO" id="GO:0020037">
    <property type="term" value="F:heme binding"/>
    <property type="evidence" value="ECO:0007669"/>
    <property type="project" value="InterPro"/>
</dbReference>
<dbReference type="Pfam" id="PF00034">
    <property type="entry name" value="Cytochrom_C"/>
    <property type="match status" value="1"/>
</dbReference>
<evidence type="ECO:0000256" key="1">
    <source>
        <dbReference type="ARBA" id="ARBA00004418"/>
    </source>
</evidence>
<sequence length="307" mass="34903">MNIIQKSALLLVFLNILVLADEPISPIHTLQVNNKKAKLGKELFFDPRLSKDDTISCATCHNLQEGGDDGLKFSFGINGQEGSINAPTVYNAAYNFRQFWDGRAKDLQDQAAGPVENPVEMGFNFPDLIQKLNKTDYKEKFQSLYKDGITKANITDAIAEYEKTLITPNAPFDRYLKGDKKAISQDAKEGYEIFKEKGCVNCHHGVNIGGNLYNKFGIFTKEDKTWFGRYNLTHKERDKFMFKVPSLRNIAQTAPYFHDGRTYDLKEAIKIMSLYQLGRHITDDEINKIEAFLQSLNGELPKDIEPQ</sequence>
<keyword evidence="3 9" id="KW-0479">Metal-binding</keyword>
<comment type="subcellular location">
    <subcellularLocation>
        <location evidence="1">Periplasm</location>
    </subcellularLocation>
</comment>
<organism evidence="11 12">
    <name type="scientific">Sulfurimonas paralvinellae</name>
    <dbReference type="NCBI Taxonomy" id="317658"/>
    <lineage>
        <taxon>Bacteria</taxon>
        <taxon>Pseudomonadati</taxon>
        <taxon>Campylobacterota</taxon>
        <taxon>Epsilonproteobacteria</taxon>
        <taxon>Campylobacterales</taxon>
        <taxon>Sulfurimonadaceae</taxon>
        <taxon>Sulfurimonas</taxon>
    </lineage>
</organism>
<keyword evidence="5" id="KW-0574">Periplasm</keyword>
<name>A0A7M1B9X2_9BACT</name>
<evidence type="ECO:0000256" key="2">
    <source>
        <dbReference type="ARBA" id="ARBA00022617"/>
    </source>
</evidence>
<reference evidence="11 12" key="1">
    <citation type="submission" date="2019-07" db="EMBL/GenBank/DDBJ databases">
        <title>Sulfurimonas paralvinellae sp. nov., a novel mesophilic, hydrogen- and sulfur-oxidizing chemolithoautotroph within the Epsilonproteo- bacteria isolated from a deep-sea hydrothermal vent polychaete nest, reclassification of Thiomicrospira denitrificans as Sulfurimonas denitrificans comb. nov. and emended description of the genus Sulfurimonas.</title>
        <authorList>
            <person name="Wang S."/>
            <person name="Jiang L."/>
            <person name="Shao Z."/>
        </authorList>
    </citation>
    <scope>NUCLEOTIDE SEQUENCE [LARGE SCALE GENOMIC DNA]</scope>
    <source>
        <strain evidence="11 12">GO25</strain>
    </source>
</reference>
<gene>
    <name evidence="11" type="ORF">FM071_09645</name>
</gene>
<dbReference type="KEGG" id="spal:FM071_09645"/>
<dbReference type="SUPFAM" id="SSF46626">
    <property type="entry name" value="Cytochrome c"/>
    <property type="match status" value="2"/>
</dbReference>
<evidence type="ECO:0000256" key="9">
    <source>
        <dbReference type="PIRSR" id="PIRSR000294-2"/>
    </source>
</evidence>
<keyword evidence="6" id="KW-0560">Oxidoreductase</keyword>
<dbReference type="PROSITE" id="PS51007">
    <property type="entry name" value="CYTC"/>
    <property type="match status" value="2"/>
</dbReference>
<evidence type="ECO:0000313" key="11">
    <source>
        <dbReference type="EMBL" id="QOP46539.1"/>
    </source>
</evidence>
<feature type="binding site" description="axial binding residue" evidence="9">
    <location>
        <position position="203"/>
    </location>
    <ligand>
        <name>heme c</name>
        <dbReference type="ChEBI" id="CHEBI:61717"/>
        <label>2</label>
    </ligand>
    <ligandPart>
        <name>Fe</name>
        <dbReference type="ChEBI" id="CHEBI:18248"/>
    </ligandPart>
</feature>
<dbReference type="PANTHER" id="PTHR30600">
    <property type="entry name" value="CYTOCHROME C PEROXIDASE-RELATED"/>
    <property type="match status" value="1"/>
</dbReference>
<proteinExistence type="predicted"/>
<feature type="binding site" description="covalent" evidence="8">
    <location>
        <position position="60"/>
    </location>
    <ligand>
        <name>heme c</name>
        <dbReference type="ChEBI" id="CHEBI:61717"/>
        <label>1</label>
    </ligand>
</feature>
<feature type="binding site" description="axial binding residue" evidence="9">
    <location>
        <position position="272"/>
    </location>
    <ligand>
        <name>heme c</name>
        <dbReference type="ChEBI" id="CHEBI:61717"/>
        <label>2</label>
    </ligand>
    <ligandPart>
        <name>Fe</name>
        <dbReference type="ChEBI" id="CHEBI:18248"/>
    </ligandPart>
</feature>
<keyword evidence="4" id="KW-0732">Signal</keyword>
<dbReference type="GO" id="GO:0046872">
    <property type="term" value="F:metal ion binding"/>
    <property type="evidence" value="ECO:0007669"/>
    <property type="project" value="UniProtKB-KW"/>
</dbReference>
<evidence type="ECO:0000256" key="3">
    <source>
        <dbReference type="ARBA" id="ARBA00022723"/>
    </source>
</evidence>
<dbReference type="Pfam" id="PF03150">
    <property type="entry name" value="CCP_MauG"/>
    <property type="match status" value="1"/>
</dbReference>
<feature type="binding site" description="covalent" evidence="8">
    <location>
        <position position="57"/>
    </location>
    <ligand>
        <name>heme c</name>
        <dbReference type="ChEBI" id="CHEBI:61717"/>
        <label>1</label>
    </ligand>
</feature>
<dbReference type="InterPro" id="IPR026259">
    <property type="entry name" value="MauG/Cytc_peroxidase"/>
</dbReference>
<evidence type="ECO:0000256" key="8">
    <source>
        <dbReference type="PIRSR" id="PIRSR000294-1"/>
    </source>
</evidence>
<dbReference type="PANTHER" id="PTHR30600:SF7">
    <property type="entry name" value="CYTOCHROME C PEROXIDASE-RELATED"/>
    <property type="match status" value="1"/>
</dbReference>
<feature type="domain" description="Cytochrome c" evidence="10">
    <location>
        <begin position="35"/>
        <end position="165"/>
    </location>
</feature>